<dbReference type="EC" id="5.2.1.8" evidence="1"/>
<proteinExistence type="predicted"/>
<evidence type="ECO:0000256" key="1">
    <source>
        <dbReference type="PROSITE-ProRule" id="PRU00277"/>
    </source>
</evidence>
<sequence length="246" mass="26149">MALATLTLLSCSFAPTPLRPRPAPSRAVLSRRASAAALVMVTKDAPTGLLQQPKQEQVTPWQLTADGLKFVDEELGTGPGLEEPGSVVSVHYTVSFAVSGETLGTTRGKWPLTFAPNKHDVPLFSDAVQGMRVGGKRRLSVPASKIPPSQVRNVPQDNYAEGLRVEVELLEIETGAKALIPSLLPPGNRRVTIARALFALSFVPYLLPAELRPGWYQGGDPALIAQAHQVTSMMGGASIDLSALGL</sequence>
<dbReference type="SUPFAM" id="SSF54534">
    <property type="entry name" value="FKBP-like"/>
    <property type="match status" value="1"/>
</dbReference>
<dbReference type="Pfam" id="PF00254">
    <property type="entry name" value="FKBP_C"/>
    <property type="match status" value="1"/>
</dbReference>
<gene>
    <name evidence="3" type="ORF">PANT1444_LOCUS6446</name>
</gene>
<accession>A0A7S0ED78</accession>
<comment type="catalytic activity">
    <reaction evidence="1">
        <text>[protein]-peptidylproline (omega=180) = [protein]-peptidylproline (omega=0)</text>
        <dbReference type="Rhea" id="RHEA:16237"/>
        <dbReference type="Rhea" id="RHEA-COMP:10747"/>
        <dbReference type="Rhea" id="RHEA-COMP:10748"/>
        <dbReference type="ChEBI" id="CHEBI:83833"/>
        <dbReference type="ChEBI" id="CHEBI:83834"/>
        <dbReference type="EC" id="5.2.1.8"/>
    </reaction>
</comment>
<evidence type="ECO:0000259" key="2">
    <source>
        <dbReference type="PROSITE" id="PS50059"/>
    </source>
</evidence>
<dbReference type="PROSITE" id="PS50059">
    <property type="entry name" value="FKBP_PPIASE"/>
    <property type="match status" value="1"/>
</dbReference>
<dbReference type="GO" id="GO:0003755">
    <property type="term" value="F:peptidyl-prolyl cis-trans isomerase activity"/>
    <property type="evidence" value="ECO:0007669"/>
    <property type="project" value="UniProtKB-KW"/>
</dbReference>
<dbReference type="Gene3D" id="3.10.50.40">
    <property type="match status" value="1"/>
</dbReference>
<keyword evidence="1" id="KW-0697">Rotamase</keyword>
<keyword evidence="1" id="KW-0413">Isomerase</keyword>
<dbReference type="InterPro" id="IPR001179">
    <property type="entry name" value="PPIase_FKBP_dom"/>
</dbReference>
<dbReference type="EMBL" id="HBEP01011479">
    <property type="protein sequence ID" value="CAD8480092.1"/>
    <property type="molecule type" value="Transcribed_RNA"/>
</dbReference>
<feature type="domain" description="PPIase FKBP-type" evidence="2">
    <location>
        <begin position="85"/>
        <end position="173"/>
    </location>
</feature>
<dbReference type="AlphaFoldDB" id="A0A7S0ED78"/>
<name>A0A7S0ED78_9EUKA</name>
<organism evidence="3">
    <name type="scientific">Phaeocystis antarctica</name>
    <dbReference type="NCBI Taxonomy" id="33657"/>
    <lineage>
        <taxon>Eukaryota</taxon>
        <taxon>Haptista</taxon>
        <taxon>Haptophyta</taxon>
        <taxon>Prymnesiophyceae</taxon>
        <taxon>Phaeocystales</taxon>
        <taxon>Phaeocystaceae</taxon>
        <taxon>Phaeocystis</taxon>
    </lineage>
</organism>
<dbReference type="InterPro" id="IPR046357">
    <property type="entry name" value="PPIase_dom_sf"/>
</dbReference>
<evidence type="ECO:0000313" key="3">
    <source>
        <dbReference type="EMBL" id="CAD8480092.1"/>
    </source>
</evidence>
<protein>
    <recommendedName>
        <fullName evidence="1">peptidylprolyl isomerase</fullName>
        <ecNumber evidence="1">5.2.1.8</ecNumber>
    </recommendedName>
</protein>
<reference evidence="3" key="1">
    <citation type="submission" date="2021-01" db="EMBL/GenBank/DDBJ databases">
        <authorList>
            <person name="Corre E."/>
            <person name="Pelletier E."/>
            <person name="Niang G."/>
            <person name="Scheremetjew M."/>
            <person name="Finn R."/>
            <person name="Kale V."/>
            <person name="Holt S."/>
            <person name="Cochrane G."/>
            <person name="Meng A."/>
            <person name="Brown T."/>
            <person name="Cohen L."/>
        </authorList>
    </citation>
    <scope>NUCLEOTIDE SEQUENCE</scope>
    <source>
        <strain evidence="3">CCMP1374</strain>
    </source>
</reference>